<reference evidence="2" key="1">
    <citation type="submission" date="2016-11" db="EMBL/GenBank/DDBJ databases">
        <authorList>
            <person name="Varghese N."/>
            <person name="Submissions S."/>
        </authorList>
    </citation>
    <scope>NUCLEOTIDE SEQUENCE [LARGE SCALE GENOMIC DNA]</scope>
    <source>
        <strain evidence="2">DSM 19858</strain>
    </source>
</reference>
<dbReference type="AlphaFoldDB" id="A0A1M6M611"/>
<sequence>MATNAYWEHRGFPWEHDPGPPKNTSWARLFSQTPNYRALAETYMGKEKFRWHFGPMHYRGRLKSKQVKVLVIGQEGAMDESLAHRAFVGSSGGRMQHIVNYLGIDYSYLFLNTFLYPIFGQYSERKIKVLAQNPASPIAKQRTELLDYARKKNDLRLIIAVGTAAKETVQTWIEGLGGQCPDGIADLSTADSHLIGPKAKVVGIIHPGALHQADMRDSVLEDYKRVMAQLEEWVDQDPDWLPCDPGMERDFSIPFEILKKPIPFRDLPAGVSWRLGNGTSAGQRQDEQRSIQLSADIPRGERHDTFYRGLATGSSDGYRDGEGDVPYEPPVNDYGAYDMGPPDAFLKLIMGGYTGLQWPDFVSLGVGAHPSFGGMPLFRGRPDKTTFLVVADPQSVDDLFCMRALCGNSGQHFQGFLEAAGITSRYCILRSLPIDDTGMSVSEQMKVVRHPDVQKMYRAILKKVLDYKDASVVLLMGPLAEAHWDLAGIATALPVVRLKNHSQRNGLQSWQQALAELATLDYPKETQASFQYDGHRIQIPRYDLPYGFLRWQGTSGDRAKRAKREDGEWSPYYYKWYAPDWVFKNKPRPLSSEEIEFLNQLEQ</sequence>
<evidence type="ECO:0000313" key="1">
    <source>
        <dbReference type="EMBL" id="SHJ78872.1"/>
    </source>
</evidence>
<evidence type="ECO:0000313" key="2">
    <source>
        <dbReference type="Proteomes" id="UP000184543"/>
    </source>
</evidence>
<dbReference type="InterPro" id="IPR036895">
    <property type="entry name" value="Uracil-DNA_glycosylase-like_sf"/>
</dbReference>
<name>A0A1M6M611_9FLAO</name>
<organism evidence="1 2">
    <name type="scientific">Pseudozobellia thermophila</name>
    <dbReference type="NCBI Taxonomy" id="192903"/>
    <lineage>
        <taxon>Bacteria</taxon>
        <taxon>Pseudomonadati</taxon>
        <taxon>Bacteroidota</taxon>
        <taxon>Flavobacteriia</taxon>
        <taxon>Flavobacteriales</taxon>
        <taxon>Flavobacteriaceae</taxon>
        <taxon>Pseudozobellia</taxon>
    </lineage>
</organism>
<dbReference type="EMBL" id="FQYU01000009">
    <property type="protein sequence ID" value="SHJ78872.1"/>
    <property type="molecule type" value="Genomic_DNA"/>
</dbReference>
<dbReference type="STRING" id="192903.SAMN04488513_1092"/>
<proteinExistence type="predicted"/>
<keyword evidence="2" id="KW-1185">Reference proteome</keyword>
<dbReference type="SUPFAM" id="SSF52141">
    <property type="entry name" value="Uracil-DNA glycosylase-like"/>
    <property type="match status" value="1"/>
</dbReference>
<accession>A0A1M6M611</accession>
<gene>
    <name evidence="1" type="ORF">SAMN04488513_1092</name>
</gene>
<dbReference type="Proteomes" id="UP000184543">
    <property type="component" value="Unassembled WGS sequence"/>
</dbReference>
<dbReference type="RefSeq" id="WP_072995077.1">
    <property type="nucleotide sequence ID" value="NZ_FQYU01000009.1"/>
</dbReference>
<dbReference type="Gene3D" id="3.40.470.10">
    <property type="entry name" value="Uracil-DNA glycosylase-like domain"/>
    <property type="match status" value="1"/>
</dbReference>
<protein>
    <submittedName>
        <fullName evidence="1">Uracil DNA glycosylase superfamily protein</fullName>
    </submittedName>
</protein>
<dbReference type="OrthoDB" id="8203325at2"/>